<accession>A0A6H5GN93</accession>
<proteinExistence type="predicted"/>
<keyword evidence="2" id="KW-1185">Reference proteome</keyword>
<gene>
    <name evidence="1" type="ORF">NTEN_LOCUS10753</name>
</gene>
<sequence>MDSGDLPRNSPQIHLDAVQIFGRMPFNERPFAGVAAQERGGQRHFAASDVSAVLLAYSSERQVAQSRKRRK</sequence>
<reference evidence="1 2" key="1">
    <citation type="submission" date="2020-02" db="EMBL/GenBank/DDBJ databases">
        <authorList>
            <person name="Ferguson B K."/>
        </authorList>
    </citation>
    <scope>NUCLEOTIDE SEQUENCE [LARGE SCALE GENOMIC DNA]</scope>
</reference>
<organism evidence="1 2">
    <name type="scientific">Nesidiocoris tenuis</name>
    <dbReference type="NCBI Taxonomy" id="355587"/>
    <lineage>
        <taxon>Eukaryota</taxon>
        <taxon>Metazoa</taxon>
        <taxon>Ecdysozoa</taxon>
        <taxon>Arthropoda</taxon>
        <taxon>Hexapoda</taxon>
        <taxon>Insecta</taxon>
        <taxon>Pterygota</taxon>
        <taxon>Neoptera</taxon>
        <taxon>Paraneoptera</taxon>
        <taxon>Hemiptera</taxon>
        <taxon>Heteroptera</taxon>
        <taxon>Panheteroptera</taxon>
        <taxon>Cimicomorpha</taxon>
        <taxon>Miridae</taxon>
        <taxon>Dicyphina</taxon>
        <taxon>Nesidiocoris</taxon>
    </lineage>
</organism>
<feature type="non-terminal residue" evidence="1">
    <location>
        <position position="71"/>
    </location>
</feature>
<name>A0A6H5GN93_9HEMI</name>
<evidence type="ECO:0000313" key="1">
    <source>
        <dbReference type="EMBL" id="CAB0005276.1"/>
    </source>
</evidence>
<dbReference type="EMBL" id="CADCXU010016145">
    <property type="protein sequence ID" value="CAB0005276.1"/>
    <property type="molecule type" value="Genomic_DNA"/>
</dbReference>
<protein>
    <submittedName>
        <fullName evidence="1">Uncharacterized protein</fullName>
    </submittedName>
</protein>
<dbReference type="AlphaFoldDB" id="A0A6H5GN93"/>
<evidence type="ECO:0000313" key="2">
    <source>
        <dbReference type="Proteomes" id="UP000479000"/>
    </source>
</evidence>
<dbReference type="Proteomes" id="UP000479000">
    <property type="component" value="Unassembled WGS sequence"/>
</dbReference>